<dbReference type="EMBL" id="AYKW01000056">
    <property type="protein sequence ID" value="PIL25037.1"/>
    <property type="molecule type" value="Genomic_DNA"/>
</dbReference>
<protein>
    <submittedName>
        <fullName evidence="2">Uncharacterized protein</fullName>
    </submittedName>
</protein>
<evidence type="ECO:0000256" key="1">
    <source>
        <dbReference type="SAM" id="MobiDB-lite"/>
    </source>
</evidence>
<gene>
    <name evidence="2" type="ORF">GSI_12925</name>
</gene>
<sequence>MDAVDLNWCLACGCRIEIDACTPYCSQNCLNADAPSTSAYPSHSILPSFDERDSFHNDEDDDSLHEDYFPDPQPSSPVQNSWIGRGDAGIRAWAQAIPRGAPCESEDSPSRTLKPKLLLQPRKPVKPSLCMSRAQPAPPEPSRPILTPQQSLPSVSRDLVSIPSTSMVSLTTGSSSYSVVTPATTSEVGSFRDAPVPRSTTHHHNFLGGLKAQLRAWATSSTPQKEAPRSSTLTRAPAVHIADDSDAESTLGHVPKVRRPRSPAPFFHMPEQYPREKSIGATKENSLPLDHPAYRTRGRKASRVTS</sequence>
<proteinExistence type="predicted"/>
<accession>A0A2G8RU45</accession>
<feature type="region of interest" description="Disordered" evidence="1">
    <location>
        <begin position="247"/>
        <end position="306"/>
    </location>
</feature>
<reference evidence="2 3" key="1">
    <citation type="journal article" date="2015" name="Sci. Rep.">
        <title>Chromosome-level genome map provides insights into diverse defense mechanisms in the medicinal fungus Ganoderma sinense.</title>
        <authorList>
            <person name="Zhu Y."/>
            <person name="Xu J."/>
            <person name="Sun C."/>
            <person name="Zhou S."/>
            <person name="Xu H."/>
            <person name="Nelson D.R."/>
            <person name="Qian J."/>
            <person name="Song J."/>
            <person name="Luo H."/>
            <person name="Xiang L."/>
            <person name="Li Y."/>
            <person name="Xu Z."/>
            <person name="Ji A."/>
            <person name="Wang L."/>
            <person name="Lu S."/>
            <person name="Hayward A."/>
            <person name="Sun W."/>
            <person name="Li X."/>
            <person name="Schwartz D.C."/>
            <person name="Wang Y."/>
            <person name="Chen S."/>
        </authorList>
    </citation>
    <scope>NUCLEOTIDE SEQUENCE [LARGE SCALE GENOMIC DNA]</scope>
    <source>
        <strain evidence="2 3">ZZ0214-1</strain>
    </source>
</reference>
<dbReference type="OrthoDB" id="2210012at2759"/>
<dbReference type="AlphaFoldDB" id="A0A2G8RU45"/>
<dbReference type="Proteomes" id="UP000230002">
    <property type="component" value="Unassembled WGS sequence"/>
</dbReference>
<organism evidence="2 3">
    <name type="scientific">Ganoderma sinense ZZ0214-1</name>
    <dbReference type="NCBI Taxonomy" id="1077348"/>
    <lineage>
        <taxon>Eukaryota</taxon>
        <taxon>Fungi</taxon>
        <taxon>Dikarya</taxon>
        <taxon>Basidiomycota</taxon>
        <taxon>Agaricomycotina</taxon>
        <taxon>Agaricomycetes</taxon>
        <taxon>Polyporales</taxon>
        <taxon>Polyporaceae</taxon>
        <taxon>Ganoderma</taxon>
    </lineage>
</organism>
<feature type="region of interest" description="Disordered" evidence="1">
    <location>
        <begin position="42"/>
        <end position="83"/>
    </location>
</feature>
<evidence type="ECO:0000313" key="3">
    <source>
        <dbReference type="Proteomes" id="UP000230002"/>
    </source>
</evidence>
<keyword evidence="3" id="KW-1185">Reference proteome</keyword>
<evidence type="ECO:0000313" key="2">
    <source>
        <dbReference type="EMBL" id="PIL25037.1"/>
    </source>
</evidence>
<name>A0A2G8RU45_9APHY</name>
<feature type="region of interest" description="Disordered" evidence="1">
    <location>
        <begin position="100"/>
        <end position="152"/>
    </location>
</feature>
<feature type="compositionally biased region" description="Basic residues" evidence="1">
    <location>
        <begin position="294"/>
        <end position="306"/>
    </location>
</feature>
<comment type="caution">
    <text evidence="2">The sequence shown here is derived from an EMBL/GenBank/DDBJ whole genome shotgun (WGS) entry which is preliminary data.</text>
</comment>